<name>Q7MRA8_WOLSU</name>
<evidence type="ECO:0000256" key="2">
    <source>
        <dbReference type="ARBA" id="ARBA00022737"/>
    </source>
</evidence>
<evidence type="ECO:0000259" key="4">
    <source>
        <dbReference type="PROSITE" id="PS50222"/>
    </source>
</evidence>
<protein>
    <recommendedName>
        <fullName evidence="4">EF-hand domain-containing protein</fullName>
    </recommendedName>
</protein>
<dbReference type="PROSITE" id="PS00018">
    <property type="entry name" value="EF_HAND_1"/>
    <property type="match status" value="3"/>
</dbReference>
<dbReference type="PANTHER" id="PTHR10827">
    <property type="entry name" value="RETICULOCALBIN"/>
    <property type="match status" value="1"/>
</dbReference>
<feature type="domain" description="EF-hand" evidence="4">
    <location>
        <begin position="76"/>
        <end position="111"/>
    </location>
</feature>
<dbReference type="GO" id="GO:0017156">
    <property type="term" value="P:calcium-ion regulated exocytosis"/>
    <property type="evidence" value="ECO:0007669"/>
    <property type="project" value="TreeGrafter"/>
</dbReference>
<dbReference type="InterPro" id="IPR011992">
    <property type="entry name" value="EF-hand-dom_pair"/>
</dbReference>
<evidence type="ECO:0000256" key="1">
    <source>
        <dbReference type="ARBA" id="ARBA00022723"/>
    </source>
</evidence>
<feature type="compositionally biased region" description="Low complexity" evidence="3">
    <location>
        <begin position="172"/>
        <end position="184"/>
    </location>
</feature>
<evidence type="ECO:0000313" key="6">
    <source>
        <dbReference type="Proteomes" id="UP000000422"/>
    </source>
</evidence>
<dbReference type="SUPFAM" id="SSF47473">
    <property type="entry name" value="EF-hand"/>
    <property type="match status" value="1"/>
</dbReference>
<feature type="domain" description="EF-hand" evidence="4">
    <location>
        <begin position="31"/>
        <end position="66"/>
    </location>
</feature>
<feature type="compositionally biased region" description="Low complexity" evidence="3">
    <location>
        <begin position="72"/>
        <end position="82"/>
    </location>
</feature>
<keyword evidence="6" id="KW-1185">Reference proteome</keyword>
<dbReference type="GO" id="GO:0005509">
    <property type="term" value="F:calcium ion binding"/>
    <property type="evidence" value="ECO:0007669"/>
    <property type="project" value="InterPro"/>
</dbReference>
<dbReference type="Pfam" id="PF13202">
    <property type="entry name" value="EF-hand_5"/>
    <property type="match status" value="1"/>
</dbReference>
<reference evidence="5 6" key="1">
    <citation type="journal article" date="2003" name="Proc. Natl. Acad. Sci. U.S.A.">
        <title>Complete genome sequence and analysis of Wolinella succinogenes.</title>
        <authorList>
            <person name="Baar C."/>
            <person name="Eppinger M."/>
            <person name="Raddatz G."/>
            <person name="Simon JM."/>
            <person name="Lanz C."/>
            <person name="Klimmek O."/>
            <person name="Nandakumar R."/>
            <person name="Gross R."/>
            <person name="Rosinus A."/>
            <person name="Keller H."/>
            <person name="Jagtap P."/>
            <person name="Linke B."/>
            <person name="Meyer F."/>
            <person name="Lederer H."/>
            <person name="Schuster S.C."/>
        </authorList>
    </citation>
    <scope>NUCLEOTIDE SEQUENCE [LARGE SCALE GENOMIC DNA]</scope>
    <source>
        <strain evidence="6">ATCC 29543 / DSM 1740 / CCUG 13145 / JCM 31913 / LMG 7466 / NCTC 11488 / FDC 602W</strain>
    </source>
</reference>
<feature type="domain" description="EF-hand" evidence="4">
    <location>
        <begin position="129"/>
        <end position="164"/>
    </location>
</feature>
<organism evidence="6">
    <name type="scientific">Wolinella succinogenes (strain ATCC 29543 / DSM 1740 / CCUG 13145 / JCM 31913 / LMG 7466 / NCTC 11488 / FDC 602W)</name>
    <name type="common">Vibrio succinogenes</name>
    <dbReference type="NCBI Taxonomy" id="273121"/>
    <lineage>
        <taxon>Bacteria</taxon>
        <taxon>Pseudomonadati</taxon>
        <taxon>Campylobacterota</taxon>
        <taxon>Epsilonproteobacteria</taxon>
        <taxon>Campylobacterales</taxon>
        <taxon>Helicobacteraceae</taxon>
        <taxon>Wolinella</taxon>
    </lineage>
</organism>
<dbReference type="HOGENOM" id="CLU_1261051_0_0_7"/>
<proteinExistence type="predicted"/>
<dbReference type="PANTHER" id="PTHR10827:SF98">
    <property type="entry name" value="45 KDA CALCIUM-BINDING PROTEIN"/>
    <property type="match status" value="1"/>
</dbReference>
<dbReference type="EMBL" id="BX571661">
    <property type="protein sequence ID" value="CAE10572.1"/>
    <property type="molecule type" value="Genomic_DNA"/>
</dbReference>
<feature type="region of interest" description="Disordered" evidence="3">
    <location>
        <begin position="37"/>
        <end position="109"/>
    </location>
</feature>
<keyword evidence="2" id="KW-0677">Repeat</keyword>
<dbReference type="Proteomes" id="UP000000422">
    <property type="component" value="Chromosome"/>
</dbReference>
<dbReference type="STRING" id="273121.WS1525"/>
<feature type="region of interest" description="Disordered" evidence="3">
    <location>
        <begin position="125"/>
        <end position="184"/>
    </location>
</feature>
<sequence>MSTISTSSYYNSYSLYSGYSSVQGGTSTTENLKTKQQEIFSQADTNEDGSIDSSEFAAMLESMPPPPPPPSGSSSSEASSSEDLFASIDTDGDGSLSQEELEANAEKMREEMRNKFDLASLLGTLGQTEGEDSKDDLFSKIDTDGDGAISEDEFTAHEQKMREGIPNLAAGSDEQSASDSTDSSVLTSSQILQFLSQYKKMAFSSESLTQESLLNMVSA</sequence>
<dbReference type="SMART" id="SM00054">
    <property type="entry name" value="EFh"/>
    <property type="match status" value="3"/>
</dbReference>
<dbReference type="AlphaFoldDB" id="Q7MRA8"/>
<dbReference type="Pfam" id="PF13499">
    <property type="entry name" value="EF-hand_7"/>
    <property type="match status" value="1"/>
</dbReference>
<evidence type="ECO:0000313" key="5">
    <source>
        <dbReference type="EMBL" id="CAE10572.1"/>
    </source>
</evidence>
<dbReference type="InterPro" id="IPR002048">
    <property type="entry name" value="EF_hand_dom"/>
</dbReference>
<keyword evidence="1" id="KW-0479">Metal-binding</keyword>
<dbReference type="PROSITE" id="PS50222">
    <property type="entry name" value="EF_HAND_2"/>
    <property type="match status" value="3"/>
</dbReference>
<gene>
    <name evidence="5" type="ordered locus">WS1525</name>
</gene>
<dbReference type="RefSeq" id="WP_011139356.1">
    <property type="nucleotide sequence ID" value="NC_005090.1"/>
</dbReference>
<dbReference type="CDD" id="cd00051">
    <property type="entry name" value="EFh"/>
    <property type="match status" value="1"/>
</dbReference>
<feature type="compositionally biased region" description="Basic and acidic residues" evidence="3">
    <location>
        <begin position="154"/>
        <end position="163"/>
    </location>
</feature>
<evidence type="ECO:0000256" key="3">
    <source>
        <dbReference type="SAM" id="MobiDB-lite"/>
    </source>
</evidence>
<dbReference type="Gene3D" id="1.10.238.10">
    <property type="entry name" value="EF-hand"/>
    <property type="match status" value="3"/>
</dbReference>
<dbReference type="KEGG" id="wsu:WS1525"/>
<accession>Q7MRA8</accession>
<dbReference type="InterPro" id="IPR018247">
    <property type="entry name" value="EF_Hand_1_Ca_BS"/>
</dbReference>